<name>A0AAU9J0C2_9CILI</name>
<organism evidence="1 2">
    <name type="scientific">Blepharisma stoltei</name>
    <dbReference type="NCBI Taxonomy" id="1481888"/>
    <lineage>
        <taxon>Eukaryota</taxon>
        <taxon>Sar</taxon>
        <taxon>Alveolata</taxon>
        <taxon>Ciliophora</taxon>
        <taxon>Postciliodesmatophora</taxon>
        <taxon>Heterotrichea</taxon>
        <taxon>Heterotrichida</taxon>
        <taxon>Blepharismidae</taxon>
        <taxon>Blepharisma</taxon>
    </lineage>
</organism>
<protein>
    <submittedName>
        <fullName evidence="1">Uncharacterized protein</fullName>
    </submittedName>
</protein>
<gene>
    <name evidence="1" type="ORF">BSTOLATCC_MIC17623</name>
</gene>
<dbReference type="AlphaFoldDB" id="A0AAU9J0C2"/>
<keyword evidence="2" id="KW-1185">Reference proteome</keyword>
<dbReference type="EMBL" id="CAJZBQ010000017">
    <property type="protein sequence ID" value="CAG9316996.1"/>
    <property type="molecule type" value="Genomic_DNA"/>
</dbReference>
<evidence type="ECO:0000313" key="2">
    <source>
        <dbReference type="Proteomes" id="UP001162131"/>
    </source>
</evidence>
<sequence length="72" mass="8613">MILLHLYIYDAFPDIFLMNLIHCSNYKSPTQQTTFQNGKNWHFKWNQGRSLQFTISAINSSWILHLTHNFII</sequence>
<accession>A0AAU9J0C2</accession>
<comment type="caution">
    <text evidence="1">The sequence shown here is derived from an EMBL/GenBank/DDBJ whole genome shotgun (WGS) entry which is preliminary data.</text>
</comment>
<evidence type="ECO:0000313" key="1">
    <source>
        <dbReference type="EMBL" id="CAG9316996.1"/>
    </source>
</evidence>
<proteinExistence type="predicted"/>
<reference evidence="1" key="1">
    <citation type="submission" date="2021-09" db="EMBL/GenBank/DDBJ databases">
        <authorList>
            <consortium name="AG Swart"/>
            <person name="Singh M."/>
            <person name="Singh A."/>
            <person name="Seah K."/>
            <person name="Emmerich C."/>
        </authorList>
    </citation>
    <scope>NUCLEOTIDE SEQUENCE</scope>
    <source>
        <strain evidence="1">ATCC30299</strain>
    </source>
</reference>
<dbReference type="Proteomes" id="UP001162131">
    <property type="component" value="Unassembled WGS sequence"/>
</dbReference>